<dbReference type="EMBL" id="GBXM01046109">
    <property type="protein sequence ID" value="JAH62468.1"/>
    <property type="molecule type" value="Transcribed_RNA"/>
</dbReference>
<organism evidence="1">
    <name type="scientific">Anguilla anguilla</name>
    <name type="common">European freshwater eel</name>
    <name type="synonym">Muraena anguilla</name>
    <dbReference type="NCBI Taxonomy" id="7936"/>
    <lineage>
        <taxon>Eukaryota</taxon>
        <taxon>Metazoa</taxon>
        <taxon>Chordata</taxon>
        <taxon>Craniata</taxon>
        <taxon>Vertebrata</taxon>
        <taxon>Euteleostomi</taxon>
        <taxon>Actinopterygii</taxon>
        <taxon>Neopterygii</taxon>
        <taxon>Teleostei</taxon>
        <taxon>Anguilliformes</taxon>
        <taxon>Anguillidae</taxon>
        <taxon>Anguilla</taxon>
    </lineage>
</organism>
<sequence length="26" mass="2998">MHLWWPPQLSGTCLCRSSPVTPRTRS</sequence>
<reference evidence="1" key="1">
    <citation type="submission" date="2014-11" db="EMBL/GenBank/DDBJ databases">
        <authorList>
            <person name="Amaro Gonzalez C."/>
        </authorList>
    </citation>
    <scope>NUCLEOTIDE SEQUENCE</scope>
</reference>
<evidence type="ECO:0000313" key="1">
    <source>
        <dbReference type="EMBL" id="JAH62468.1"/>
    </source>
</evidence>
<accession>A0A0E9UBX4</accession>
<dbReference type="AlphaFoldDB" id="A0A0E9UBX4"/>
<reference evidence="1" key="2">
    <citation type="journal article" date="2015" name="Fish Shellfish Immunol.">
        <title>Early steps in the European eel (Anguilla anguilla)-Vibrio vulnificus interaction in the gills: Role of the RtxA13 toxin.</title>
        <authorList>
            <person name="Callol A."/>
            <person name="Pajuelo D."/>
            <person name="Ebbesson L."/>
            <person name="Teles M."/>
            <person name="MacKenzie S."/>
            <person name="Amaro C."/>
        </authorList>
    </citation>
    <scope>NUCLEOTIDE SEQUENCE</scope>
</reference>
<name>A0A0E9UBX4_ANGAN</name>
<proteinExistence type="predicted"/>
<protein>
    <submittedName>
        <fullName evidence="1">Uncharacterized protein</fullName>
    </submittedName>
</protein>